<dbReference type="EMBL" id="BMGR01000003">
    <property type="protein sequence ID" value="GGF97470.1"/>
    <property type="molecule type" value="Genomic_DNA"/>
</dbReference>
<keyword evidence="7" id="KW-0862">Zinc</keyword>
<evidence type="ECO:0000256" key="5">
    <source>
        <dbReference type="ARBA" id="ARBA00022801"/>
    </source>
</evidence>
<feature type="binding site" evidence="7">
    <location>
        <position position="125"/>
    </location>
    <ligand>
        <name>Zn(2+)</name>
        <dbReference type="ChEBI" id="CHEBI:29105"/>
        <label>2</label>
    </ligand>
</feature>
<dbReference type="Gene3D" id="3.30.70.360">
    <property type="match status" value="1"/>
</dbReference>
<evidence type="ECO:0000313" key="10">
    <source>
        <dbReference type="Proteomes" id="UP000644756"/>
    </source>
</evidence>
<accession>A0A917CVQ6</accession>
<evidence type="ECO:0000313" key="9">
    <source>
        <dbReference type="EMBL" id="GGF97470.1"/>
    </source>
</evidence>
<dbReference type="Proteomes" id="UP000644756">
    <property type="component" value="Unassembled WGS sequence"/>
</dbReference>
<comment type="cofactor">
    <cofactor evidence="1">
        <name>Mn(2+)</name>
        <dbReference type="ChEBI" id="CHEBI:29035"/>
    </cofactor>
</comment>
<reference evidence="9" key="2">
    <citation type="submission" date="2020-09" db="EMBL/GenBank/DDBJ databases">
        <authorList>
            <person name="Sun Q."/>
            <person name="Zhou Y."/>
        </authorList>
    </citation>
    <scope>NUCLEOTIDE SEQUENCE</scope>
    <source>
        <strain evidence="9">CGMCC 1.12987</strain>
    </source>
</reference>
<evidence type="ECO:0000256" key="1">
    <source>
        <dbReference type="ARBA" id="ARBA00001936"/>
    </source>
</evidence>
<keyword evidence="6" id="KW-0464">Manganese</keyword>
<dbReference type="InterPro" id="IPR011650">
    <property type="entry name" value="Peptidase_M20_dimer"/>
</dbReference>
<evidence type="ECO:0000256" key="4">
    <source>
        <dbReference type="ARBA" id="ARBA00022723"/>
    </source>
</evidence>
<comment type="cofactor">
    <cofactor evidence="7">
        <name>Zn(2+)</name>
        <dbReference type="ChEBI" id="CHEBI:29105"/>
    </cofactor>
    <text evidence="7">Binds 2 Zn(2+) ions per subunit.</text>
</comment>
<dbReference type="GO" id="GO:0016813">
    <property type="term" value="F:hydrolase activity, acting on carbon-nitrogen (but not peptide) bonds, in linear amidines"/>
    <property type="evidence" value="ECO:0007669"/>
    <property type="project" value="InterPro"/>
</dbReference>
<dbReference type="InterPro" id="IPR002933">
    <property type="entry name" value="Peptidase_M20"/>
</dbReference>
<dbReference type="NCBIfam" id="TIGR01879">
    <property type="entry name" value="hydantase"/>
    <property type="match status" value="1"/>
</dbReference>
<feature type="binding site" evidence="7">
    <location>
        <position position="90"/>
    </location>
    <ligand>
        <name>Zn(2+)</name>
        <dbReference type="ChEBI" id="CHEBI:29105"/>
        <label>2</label>
    </ligand>
</feature>
<dbReference type="InterPro" id="IPR036264">
    <property type="entry name" value="Bact_exopeptidase_dim_dom"/>
</dbReference>
<dbReference type="PANTHER" id="PTHR32494:SF19">
    <property type="entry name" value="ALLANTOATE DEIMINASE-RELATED"/>
    <property type="match status" value="1"/>
</dbReference>
<comment type="similarity">
    <text evidence="2">Belongs to the peptidase M20 family.</text>
</comment>
<keyword evidence="4 7" id="KW-0479">Metal-binding</keyword>
<dbReference type="RefSeq" id="WP_188530166.1">
    <property type="nucleotide sequence ID" value="NZ_BMGR01000003.1"/>
</dbReference>
<evidence type="ECO:0000256" key="2">
    <source>
        <dbReference type="ARBA" id="ARBA00006153"/>
    </source>
</evidence>
<dbReference type="Pfam" id="PF07687">
    <property type="entry name" value="M20_dimer"/>
    <property type="match status" value="1"/>
</dbReference>
<reference evidence="9" key="1">
    <citation type="journal article" date="2014" name="Int. J. Syst. Evol. Microbiol.">
        <title>Complete genome sequence of Corynebacterium casei LMG S-19264T (=DSM 44701T), isolated from a smear-ripened cheese.</title>
        <authorList>
            <consortium name="US DOE Joint Genome Institute (JGI-PGF)"/>
            <person name="Walter F."/>
            <person name="Albersmeier A."/>
            <person name="Kalinowski J."/>
            <person name="Ruckert C."/>
        </authorList>
    </citation>
    <scope>NUCLEOTIDE SEQUENCE</scope>
    <source>
        <strain evidence="9">CGMCC 1.12987</strain>
    </source>
</reference>
<sequence>MIQGERLWHRLMELGEIGKQDSGGVTRLSFTPEDRNAKALTASYMKEAGLEVREDAVGNLIGRKEGSNPQLAPIIIGSHIDTVYDGGRFDGALGVLSGIEVLQSIGDNGIILQRSVEVVAFTDEEGARFGFGMIGSRAMAGTLKASDLAHCDQEGVSIQEAMLQDGLNPAELKKAASSAIHAYLELHIEQGKVLESQGKQVGIVTGISGPLWMKVTLEGEAGHAGATPMRLRRDPLAVAAALMVEIEQIASSYPGTVATVGKLQVYPGGINIIPSKVEFSIDLRDIDAVIRDQAEVRIRKAIQTTCEAREISWDVEDYQRVPPTPCSEDLQAVITEACIPSGVDPVYLPSGAGHDAMQFREVCPIGMIFVRSREGISHSPSEWSTQEDCEKGTELLYHTLLLLDGRTESFN</sequence>
<feature type="binding site" evidence="7">
    <location>
        <position position="79"/>
    </location>
    <ligand>
        <name>Zn(2+)</name>
        <dbReference type="ChEBI" id="CHEBI:29105"/>
        <label>1</label>
    </ligand>
</feature>
<organism evidence="9 10">
    <name type="scientific">Paenibacillus abyssi</name>
    <dbReference type="NCBI Taxonomy" id="1340531"/>
    <lineage>
        <taxon>Bacteria</taxon>
        <taxon>Bacillati</taxon>
        <taxon>Bacillota</taxon>
        <taxon>Bacilli</taxon>
        <taxon>Bacillales</taxon>
        <taxon>Paenibacillaceae</taxon>
        <taxon>Paenibacillus</taxon>
    </lineage>
</organism>
<dbReference type="Pfam" id="PF01546">
    <property type="entry name" value="Peptidase_M20"/>
    <property type="match status" value="1"/>
</dbReference>
<feature type="domain" description="Peptidase M20 dimerisation" evidence="8">
    <location>
        <begin position="206"/>
        <end position="307"/>
    </location>
</feature>
<dbReference type="GO" id="GO:0046872">
    <property type="term" value="F:metal ion binding"/>
    <property type="evidence" value="ECO:0007669"/>
    <property type="project" value="UniProtKB-KW"/>
</dbReference>
<comment type="subunit">
    <text evidence="3">Homodimer.</text>
</comment>
<dbReference type="SUPFAM" id="SSF55031">
    <property type="entry name" value="Bacterial exopeptidase dimerisation domain"/>
    <property type="match status" value="1"/>
</dbReference>
<protein>
    <submittedName>
        <fullName evidence="9">Zn-dependent hydrolase</fullName>
    </submittedName>
</protein>
<evidence type="ECO:0000259" key="8">
    <source>
        <dbReference type="Pfam" id="PF07687"/>
    </source>
</evidence>
<feature type="binding site" evidence="7">
    <location>
        <position position="378"/>
    </location>
    <ligand>
        <name>Zn(2+)</name>
        <dbReference type="ChEBI" id="CHEBI:29105"/>
        <label>2</label>
    </ligand>
</feature>
<gene>
    <name evidence="9" type="ORF">GCM10010916_13410</name>
</gene>
<feature type="binding site" evidence="7">
    <location>
        <position position="90"/>
    </location>
    <ligand>
        <name>Zn(2+)</name>
        <dbReference type="ChEBI" id="CHEBI:29105"/>
        <label>1</label>
    </ligand>
</feature>
<feature type="binding site" evidence="7">
    <location>
        <position position="187"/>
    </location>
    <ligand>
        <name>Zn(2+)</name>
        <dbReference type="ChEBI" id="CHEBI:29105"/>
        <label>1</label>
    </ligand>
</feature>
<dbReference type="PANTHER" id="PTHR32494">
    <property type="entry name" value="ALLANTOATE DEIMINASE-RELATED"/>
    <property type="match status" value="1"/>
</dbReference>
<comment type="caution">
    <text evidence="9">The sequence shown here is derived from an EMBL/GenBank/DDBJ whole genome shotgun (WGS) entry which is preliminary data.</text>
</comment>
<dbReference type="InterPro" id="IPR010158">
    <property type="entry name" value="Amidase_Cbmase"/>
</dbReference>
<keyword evidence="10" id="KW-1185">Reference proteome</keyword>
<dbReference type="Gene3D" id="3.40.630.10">
    <property type="entry name" value="Zn peptidases"/>
    <property type="match status" value="1"/>
</dbReference>
<evidence type="ECO:0000256" key="6">
    <source>
        <dbReference type="ARBA" id="ARBA00023211"/>
    </source>
</evidence>
<dbReference type="NCBIfam" id="NF006771">
    <property type="entry name" value="PRK09290.1-5"/>
    <property type="match status" value="1"/>
</dbReference>
<evidence type="ECO:0000256" key="3">
    <source>
        <dbReference type="ARBA" id="ARBA00011738"/>
    </source>
</evidence>
<proteinExistence type="inferred from homology"/>
<evidence type="ECO:0000256" key="7">
    <source>
        <dbReference type="PIRSR" id="PIRSR001235-1"/>
    </source>
</evidence>
<dbReference type="PIRSF" id="PIRSF001235">
    <property type="entry name" value="Amidase_carbamoylase"/>
    <property type="match status" value="1"/>
</dbReference>
<dbReference type="CDD" id="cd03884">
    <property type="entry name" value="M20_bAS"/>
    <property type="match status" value="1"/>
</dbReference>
<name>A0A917CVQ6_9BACL</name>
<dbReference type="SUPFAM" id="SSF53187">
    <property type="entry name" value="Zn-dependent exopeptidases"/>
    <property type="match status" value="1"/>
</dbReference>
<keyword evidence="5 9" id="KW-0378">Hydrolase</keyword>
<dbReference type="AlphaFoldDB" id="A0A917CVQ6"/>